<proteinExistence type="predicted"/>
<name>A0A060R862_9BACT</name>
<keyword evidence="4" id="KW-0548">Nucleotidyltransferase</keyword>
<comment type="function">
    <text evidence="1">DNA polymerase III is a complex, multichain enzyme responsible for most of the replicative synthesis in bacteria. The epsilon subunit contain the editing function and is a proofreading 3'-5' exonuclease.</text>
</comment>
<dbReference type="PANTHER" id="PTHR30231">
    <property type="entry name" value="DNA POLYMERASE III SUBUNIT EPSILON"/>
    <property type="match status" value="1"/>
</dbReference>
<dbReference type="GO" id="GO:0003676">
    <property type="term" value="F:nucleic acid binding"/>
    <property type="evidence" value="ECO:0007669"/>
    <property type="project" value="InterPro"/>
</dbReference>
<evidence type="ECO:0000256" key="2">
    <source>
        <dbReference type="ARBA" id="ARBA00026073"/>
    </source>
</evidence>
<dbReference type="InterPro" id="IPR012337">
    <property type="entry name" value="RNaseH-like_sf"/>
</dbReference>
<dbReference type="Proteomes" id="UP000027616">
    <property type="component" value="Chromosome I"/>
</dbReference>
<gene>
    <name evidence="4" type="ORF">BN938_1534</name>
</gene>
<organism evidence="4 5">
    <name type="scientific">Mucinivorans hirudinis</name>
    <dbReference type="NCBI Taxonomy" id="1433126"/>
    <lineage>
        <taxon>Bacteria</taxon>
        <taxon>Pseudomonadati</taxon>
        <taxon>Bacteroidota</taxon>
        <taxon>Bacteroidia</taxon>
        <taxon>Bacteroidales</taxon>
        <taxon>Rikenellaceae</taxon>
        <taxon>Mucinivorans</taxon>
    </lineage>
</organism>
<dbReference type="FunFam" id="3.30.420.10:FF:000045">
    <property type="entry name" value="3'-5' exonuclease DinG"/>
    <property type="match status" value="1"/>
</dbReference>
<dbReference type="GO" id="GO:0005829">
    <property type="term" value="C:cytosol"/>
    <property type="evidence" value="ECO:0007669"/>
    <property type="project" value="TreeGrafter"/>
</dbReference>
<dbReference type="GO" id="GO:0008408">
    <property type="term" value="F:3'-5' exonuclease activity"/>
    <property type="evidence" value="ECO:0007669"/>
    <property type="project" value="TreeGrafter"/>
</dbReference>
<dbReference type="SMART" id="SM00479">
    <property type="entry name" value="EXOIII"/>
    <property type="match status" value="1"/>
</dbReference>
<dbReference type="HOGENOM" id="CLU_047806_14_2_10"/>
<dbReference type="Gene3D" id="3.30.420.10">
    <property type="entry name" value="Ribonuclease H-like superfamily/Ribonuclease H"/>
    <property type="match status" value="1"/>
</dbReference>
<dbReference type="EMBL" id="HG934468">
    <property type="protein sequence ID" value="CDN31621.1"/>
    <property type="molecule type" value="Genomic_DNA"/>
</dbReference>
<keyword evidence="4" id="KW-0808">Transferase</keyword>
<protein>
    <submittedName>
        <fullName evidence="4">DNA polymerase III epsilon subunit</fullName>
        <ecNumber evidence="4">2.7.7.7</ecNumber>
    </submittedName>
</protein>
<feature type="domain" description="Exonuclease" evidence="3">
    <location>
        <begin position="6"/>
        <end position="166"/>
    </location>
</feature>
<dbReference type="AlphaFoldDB" id="A0A060R862"/>
<comment type="subunit">
    <text evidence="2">DNA polymerase III contains a core (composed of alpha, epsilon and theta chains) that associates with a tau subunit. This core dimerizes to form the POLIII' complex. PolIII' associates with the gamma complex (composed of gamma, delta, delta', psi and chi chains) and with the beta chain to form the complete DNA polymerase III complex.</text>
</comment>
<dbReference type="EC" id="2.7.7.7" evidence="4"/>
<dbReference type="Pfam" id="PF00929">
    <property type="entry name" value="RNase_T"/>
    <property type="match status" value="1"/>
</dbReference>
<keyword evidence="5" id="KW-1185">Reference proteome</keyword>
<sequence>MCPMKNFAALDFETANGKRSSVCSVGVVVVREGVVCDSYYSLIRPQPNYYAQFCVDVHGLVFSDTEHERPFNEVWAEVAPLIEGLPLVAHNSPFDQGCLKAVFELYGMPYPNYTFHCTCRAARRAFPNLANHRLHTVSAHCGFDLTCHHHALADAQACAAIAMAIL</sequence>
<evidence type="ECO:0000259" key="3">
    <source>
        <dbReference type="SMART" id="SM00479"/>
    </source>
</evidence>
<dbReference type="GO" id="GO:0003887">
    <property type="term" value="F:DNA-directed DNA polymerase activity"/>
    <property type="evidence" value="ECO:0007669"/>
    <property type="project" value="UniProtKB-EC"/>
</dbReference>
<evidence type="ECO:0000313" key="5">
    <source>
        <dbReference type="Proteomes" id="UP000027616"/>
    </source>
</evidence>
<evidence type="ECO:0000313" key="4">
    <source>
        <dbReference type="EMBL" id="CDN31621.1"/>
    </source>
</evidence>
<dbReference type="KEGG" id="rbc:BN938_1534"/>
<dbReference type="STRING" id="1433126.BN938_1534"/>
<evidence type="ECO:0000256" key="1">
    <source>
        <dbReference type="ARBA" id="ARBA00025483"/>
    </source>
</evidence>
<dbReference type="SUPFAM" id="SSF53098">
    <property type="entry name" value="Ribonuclease H-like"/>
    <property type="match status" value="1"/>
</dbReference>
<dbReference type="eggNOG" id="COG0847">
    <property type="taxonomic scope" value="Bacteria"/>
</dbReference>
<dbReference type="PANTHER" id="PTHR30231:SF42">
    <property type="entry name" value="EXONUCLEASE"/>
    <property type="match status" value="1"/>
</dbReference>
<dbReference type="InterPro" id="IPR013520">
    <property type="entry name" value="Ribonucl_H"/>
</dbReference>
<accession>A0A060R862</accession>
<dbReference type="InterPro" id="IPR036397">
    <property type="entry name" value="RNaseH_sf"/>
</dbReference>
<reference evidence="4 5" key="1">
    <citation type="journal article" date="2015" name="Genome Announc.">
        <title>Complete Genome Sequence of the Novel Leech Symbiont Mucinivorans hirudinis M3T.</title>
        <authorList>
            <person name="Nelson M.C."/>
            <person name="Bomar L."/>
            <person name="Graf J."/>
        </authorList>
    </citation>
    <scope>NUCLEOTIDE SEQUENCE [LARGE SCALE GENOMIC DNA]</scope>
    <source>
        <strain evidence="5">M3</strain>
    </source>
</reference>
<dbReference type="PATRIC" id="fig|1433126.3.peg.1518"/>